<dbReference type="PATRIC" id="fig|452652.3.peg.2929"/>
<dbReference type="InterPro" id="IPR018476">
    <property type="entry name" value="GlyceroP-diester-Pdiesterase_M"/>
</dbReference>
<dbReference type="HOGENOM" id="CLU_036814_1_0_11"/>
<evidence type="ECO:0000256" key="1">
    <source>
        <dbReference type="SAM" id="MobiDB-lite"/>
    </source>
</evidence>
<keyword evidence="2" id="KW-0812">Transmembrane</keyword>
<dbReference type="eggNOG" id="COG4223">
    <property type="taxonomic scope" value="Bacteria"/>
</dbReference>
<dbReference type="KEGG" id="ksk:KSE_29210"/>
<keyword evidence="2" id="KW-0472">Membrane</keyword>
<keyword evidence="5" id="KW-1185">Reference proteome</keyword>
<reference evidence="4 5" key="1">
    <citation type="journal article" date="2010" name="DNA Res.">
        <title>Genome sequence of Kitasatospora setae NBRC 14216T: an evolutionary snapshot of the family Streptomycetaceae.</title>
        <authorList>
            <person name="Ichikawa N."/>
            <person name="Oguchi A."/>
            <person name="Ikeda H."/>
            <person name="Ishikawa J."/>
            <person name="Kitani S."/>
            <person name="Watanabe Y."/>
            <person name="Nakamura S."/>
            <person name="Katano Y."/>
            <person name="Kishi E."/>
            <person name="Sasagawa M."/>
            <person name="Ankai A."/>
            <person name="Fukui S."/>
            <person name="Hashimoto Y."/>
            <person name="Kamata S."/>
            <person name="Otoguro M."/>
            <person name="Tanikawa S."/>
            <person name="Nihira T."/>
            <person name="Horinouchi S."/>
            <person name="Ohnishi Y."/>
            <person name="Hayakawa M."/>
            <person name="Kuzuyama T."/>
            <person name="Arisawa A."/>
            <person name="Nomoto F."/>
            <person name="Miura H."/>
            <person name="Takahashi Y."/>
            <person name="Fujita N."/>
        </authorList>
    </citation>
    <scope>NUCLEOTIDE SEQUENCE [LARGE SCALE GENOMIC DNA]</scope>
    <source>
        <strain evidence="5">ATCC 33774 / DSM 43861 / JCM 3304 / KCC A-0304 / NBRC 14216 / KM-6054</strain>
    </source>
</reference>
<accession>E4NC01</accession>
<feature type="transmembrane region" description="Helical" evidence="2">
    <location>
        <begin position="280"/>
        <end position="300"/>
    </location>
</feature>
<protein>
    <recommendedName>
        <fullName evidence="3">Glycerophosphoryl diester phosphodiesterase membrane domain-containing protein</fullName>
    </recommendedName>
</protein>
<gene>
    <name evidence="4" type="ordered locus">KSE_29210</name>
</gene>
<proteinExistence type="predicted"/>
<evidence type="ECO:0000259" key="3">
    <source>
        <dbReference type="Pfam" id="PF10110"/>
    </source>
</evidence>
<feature type="transmembrane region" description="Helical" evidence="2">
    <location>
        <begin position="110"/>
        <end position="131"/>
    </location>
</feature>
<feature type="compositionally biased region" description="Low complexity" evidence="1">
    <location>
        <begin position="17"/>
        <end position="39"/>
    </location>
</feature>
<feature type="region of interest" description="Disordered" evidence="1">
    <location>
        <begin position="1"/>
        <end position="45"/>
    </location>
</feature>
<name>E4NC01_KITSK</name>
<evidence type="ECO:0000256" key="2">
    <source>
        <dbReference type="SAM" id="Phobius"/>
    </source>
</evidence>
<feature type="transmembrane region" description="Helical" evidence="2">
    <location>
        <begin position="236"/>
        <end position="260"/>
    </location>
</feature>
<feature type="transmembrane region" description="Helical" evidence="2">
    <location>
        <begin position="189"/>
        <end position="215"/>
    </location>
</feature>
<dbReference type="Pfam" id="PF10110">
    <property type="entry name" value="GPDPase_memb"/>
    <property type="match status" value="1"/>
</dbReference>
<feature type="transmembrane region" description="Helical" evidence="2">
    <location>
        <begin position="73"/>
        <end position="95"/>
    </location>
</feature>
<sequence length="353" mass="36490">MTETPGWTSPGSPEAPPGSTGTGHPAPAAAAPAPATATLPPAPGTGPVPLRPLGFGELMDGAFALVRRNWRAAYGLSLLLGVSLELLQAGVNWWIHVGGTYTLAASSDYLLWPLSLLLGSLTAGLVAPVVGNSLLGRDTTLREAWQQTRPRLGALLGLCLLLGAILLGSLAVLVVPLFVIAAVTDQPALLLLIVFTALPIAWLWIKLHLAVPALVLEKQPVTGALKRSWRLTGGAWWRIFGLVLLFQVCLGMVATVLTIPAQLVTEVIGTIPASPANDDATAAIAIGVTAVFAAVARTVLLPLGGALQTLIYTDQRIRREALDLELTRAVGLFDPATAAAPAPPAGPAVPQGA</sequence>
<evidence type="ECO:0000313" key="4">
    <source>
        <dbReference type="EMBL" id="BAJ28732.1"/>
    </source>
</evidence>
<dbReference type="Proteomes" id="UP000007076">
    <property type="component" value="Chromosome"/>
</dbReference>
<organism evidence="4 5">
    <name type="scientific">Kitasatospora setae (strain ATCC 33774 / DSM 43861 / JCM 3304 / KCC A-0304 / NBRC 14216 / KM-6054)</name>
    <name type="common">Streptomyces setae</name>
    <dbReference type="NCBI Taxonomy" id="452652"/>
    <lineage>
        <taxon>Bacteria</taxon>
        <taxon>Bacillati</taxon>
        <taxon>Actinomycetota</taxon>
        <taxon>Actinomycetes</taxon>
        <taxon>Kitasatosporales</taxon>
        <taxon>Streptomycetaceae</taxon>
        <taxon>Kitasatospora</taxon>
    </lineage>
</organism>
<feature type="compositionally biased region" description="Polar residues" evidence="1">
    <location>
        <begin position="1"/>
        <end position="11"/>
    </location>
</feature>
<feature type="domain" description="Glycerophosphoryl diester phosphodiesterase membrane" evidence="3">
    <location>
        <begin position="173"/>
        <end position="271"/>
    </location>
</feature>
<dbReference type="AlphaFoldDB" id="E4NC01"/>
<dbReference type="STRING" id="452652.KSE_29210"/>
<feature type="transmembrane region" description="Helical" evidence="2">
    <location>
        <begin position="152"/>
        <end position="183"/>
    </location>
</feature>
<keyword evidence="2" id="KW-1133">Transmembrane helix</keyword>
<evidence type="ECO:0000313" key="5">
    <source>
        <dbReference type="Proteomes" id="UP000007076"/>
    </source>
</evidence>
<dbReference type="EMBL" id="AP010968">
    <property type="protein sequence ID" value="BAJ28732.1"/>
    <property type="molecule type" value="Genomic_DNA"/>
</dbReference>
<dbReference type="RefSeq" id="WP_014136045.1">
    <property type="nucleotide sequence ID" value="NC_016109.1"/>
</dbReference>